<evidence type="ECO:0000313" key="2">
    <source>
        <dbReference type="EMBL" id="ALX03368.1"/>
    </source>
</evidence>
<keyword evidence="3" id="KW-1185">Reference proteome</keyword>
<dbReference type="AlphaFoldDB" id="A0A0U3SXX2"/>
<feature type="compositionally biased region" description="Basic and acidic residues" evidence="1">
    <location>
        <begin position="1"/>
        <end position="11"/>
    </location>
</feature>
<dbReference type="EMBL" id="CP011502">
    <property type="protein sequence ID" value="ALX03368.1"/>
    <property type="molecule type" value="Genomic_DNA"/>
</dbReference>
<accession>A0A0U3SXX2</accession>
<dbReference type="InterPro" id="IPR046155">
    <property type="entry name" value="DUF6157"/>
</dbReference>
<dbReference type="STRING" id="2041.AERYTH_00955"/>
<gene>
    <name evidence="2" type="ORF">AERYTH_00955</name>
</gene>
<evidence type="ECO:0000256" key="1">
    <source>
        <dbReference type="SAM" id="MobiDB-lite"/>
    </source>
</evidence>
<dbReference type="KEGG" id="aer:AERYTH_00955"/>
<dbReference type="Proteomes" id="UP000067689">
    <property type="component" value="Chromosome"/>
</dbReference>
<dbReference type="Pfam" id="PF19654">
    <property type="entry name" value="DUF6157"/>
    <property type="match status" value="1"/>
</dbReference>
<protein>
    <submittedName>
        <fullName evidence="2">Uncharacterized protein</fullName>
    </submittedName>
</protein>
<name>A0A0U3SXX2_9ACTN</name>
<evidence type="ECO:0000313" key="3">
    <source>
        <dbReference type="Proteomes" id="UP000067689"/>
    </source>
</evidence>
<sequence>MRAASPREDAVHTTNNHDTFTSVAPDCPATSAQVPPERATPSVARLQYDLLADAPYRYTSDDVVYLSQGERRGIDRETFFAKGQPCLRASPLVKRYGWGVHHDAQGRVALVPVESAEYAALRADPALQQREGMRSSRA</sequence>
<dbReference type="OrthoDB" id="2361182at2"/>
<reference evidence="2 3" key="1">
    <citation type="journal article" date="1991" name="Int. J. Syst. Bacteriol.">
        <title>Description of the erythromycin-producing bacterium Arthrobacter sp. strain NRRL B-3381 as Aeromicrobium erythreum gen. nov., sp. nov.</title>
        <authorList>
            <person name="Miller E.S."/>
            <person name="Woese C.R."/>
            <person name="Brenner S."/>
        </authorList>
    </citation>
    <scope>NUCLEOTIDE SEQUENCE [LARGE SCALE GENOMIC DNA]</scope>
    <source>
        <strain evidence="2 3">AR18</strain>
    </source>
</reference>
<feature type="compositionally biased region" description="Polar residues" evidence="1">
    <location>
        <begin position="12"/>
        <end position="22"/>
    </location>
</feature>
<dbReference type="PATRIC" id="fig|2041.4.peg.197"/>
<feature type="region of interest" description="Disordered" evidence="1">
    <location>
        <begin position="1"/>
        <end position="40"/>
    </location>
</feature>
<dbReference type="RefSeq" id="WP_067853433.1">
    <property type="nucleotide sequence ID" value="NZ_CP011502.1"/>
</dbReference>
<organism evidence="2 3">
    <name type="scientific">Aeromicrobium erythreum</name>
    <dbReference type="NCBI Taxonomy" id="2041"/>
    <lineage>
        <taxon>Bacteria</taxon>
        <taxon>Bacillati</taxon>
        <taxon>Actinomycetota</taxon>
        <taxon>Actinomycetes</taxon>
        <taxon>Propionibacteriales</taxon>
        <taxon>Nocardioidaceae</taxon>
        <taxon>Aeromicrobium</taxon>
    </lineage>
</organism>
<proteinExistence type="predicted"/>